<feature type="compositionally biased region" description="Low complexity" evidence="1">
    <location>
        <begin position="169"/>
        <end position="179"/>
    </location>
</feature>
<protein>
    <submittedName>
        <fullName evidence="2">Uncharacterized protein</fullName>
    </submittedName>
</protein>
<feature type="compositionally biased region" description="Basic residues" evidence="1">
    <location>
        <begin position="192"/>
        <end position="206"/>
    </location>
</feature>
<keyword evidence="3" id="KW-1185">Reference proteome</keyword>
<proteinExistence type="predicted"/>
<accession>A0A812I218</accession>
<reference evidence="2" key="1">
    <citation type="submission" date="2021-02" db="EMBL/GenBank/DDBJ databases">
        <authorList>
            <person name="Dougan E. K."/>
            <person name="Rhodes N."/>
            <person name="Thang M."/>
            <person name="Chan C."/>
        </authorList>
    </citation>
    <scope>NUCLEOTIDE SEQUENCE</scope>
</reference>
<evidence type="ECO:0000256" key="1">
    <source>
        <dbReference type="SAM" id="MobiDB-lite"/>
    </source>
</evidence>
<feature type="compositionally biased region" description="Basic and acidic residues" evidence="1">
    <location>
        <begin position="181"/>
        <end position="191"/>
    </location>
</feature>
<dbReference type="OrthoDB" id="439498at2759"/>
<feature type="region of interest" description="Disordered" evidence="1">
    <location>
        <begin position="163"/>
        <end position="206"/>
    </location>
</feature>
<comment type="caution">
    <text evidence="2">The sequence shown here is derived from an EMBL/GenBank/DDBJ whole genome shotgun (WGS) entry which is preliminary data.</text>
</comment>
<evidence type="ECO:0000313" key="3">
    <source>
        <dbReference type="Proteomes" id="UP000604046"/>
    </source>
</evidence>
<dbReference type="EMBL" id="CAJNDS010000140">
    <property type="protein sequence ID" value="CAE6969678.1"/>
    <property type="molecule type" value="Genomic_DNA"/>
</dbReference>
<sequence length="206" mass="22763">MIAAAWTWAANTKNLRRNPVHGEEEAKLVLSDQFEALDKTTHETGMEGDIDIEDDSGFLFENDLPDIEGNDASLMSGEIDQCSRCSSAGAAHLQWLKGQIDVVLEKMRNLFRQLSAKQSDSLTASIDKFWPFSDSLLQLFAETTKQDLVMNNYVVRAKAIKTGGARSVAPSAKPAAKGKNGPKEKIKEKKDRKVKKDKPKRAGKKA</sequence>
<name>A0A812I218_9DINO</name>
<gene>
    <name evidence="2" type="ORF">SNAT2548_LOCUS2423</name>
</gene>
<dbReference type="Proteomes" id="UP000604046">
    <property type="component" value="Unassembled WGS sequence"/>
</dbReference>
<dbReference type="AlphaFoldDB" id="A0A812I218"/>
<organism evidence="2 3">
    <name type="scientific">Symbiodinium natans</name>
    <dbReference type="NCBI Taxonomy" id="878477"/>
    <lineage>
        <taxon>Eukaryota</taxon>
        <taxon>Sar</taxon>
        <taxon>Alveolata</taxon>
        <taxon>Dinophyceae</taxon>
        <taxon>Suessiales</taxon>
        <taxon>Symbiodiniaceae</taxon>
        <taxon>Symbiodinium</taxon>
    </lineage>
</organism>
<evidence type="ECO:0000313" key="2">
    <source>
        <dbReference type="EMBL" id="CAE6969678.1"/>
    </source>
</evidence>